<name>A0A2S5T526_9BURK</name>
<dbReference type="Gene3D" id="3.90.1170.50">
    <property type="entry name" value="Aldehyde oxidase/xanthine dehydrogenase, a/b hammerhead"/>
    <property type="match status" value="1"/>
</dbReference>
<dbReference type="AlphaFoldDB" id="A0A2S5T526"/>
<accession>A0A2S5T526</accession>
<dbReference type="SMART" id="SM01008">
    <property type="entry name" value="Ald_Xan_dh_C"/>
    <property type="match status" value="1"/>
</dbReference>
<protein>
    <submittedName>
        <fullName evidence="1">Acylaldehyde oxidase</fullName>
    </submittedName>
</protein>
<sequence length="772" mass="82505">MKRRTFLLSAAGTGGALVVGWGLLPPRSRLGSRNSLPVRDGQVGLNGWIKIDRRGRVILAMHRSEMGQGVHTALPMLVAEELDVPLDQVLLEPAGPESIYGNVAMFVGSLPIHPAEREPDHGSAAVRLTEWMVTKLAREMGINVTGGSSSVADAWDVLRTAAATARAQLLGAAALQWRLPVDELRIIDGVISHASGPSAHFGELARRAAALSVSEVRVKPPQTWRLIGRSAPRTDVPAKVDGSARYGIDVRLPGMRYAAVRMCPMLGGSPGRIGVDEALRRPGVERVVRLGPIAGSTAGVAVVARTYWHALQAVDAMPVEWRAPPHDPQRGLLDSSAIAAALEQAARQALAEDGGHAFHRRGDVARAEQGAARVVEQVYHAPYLAHATMEPINCTARVQDGQVEVWAPTQVPTLARQVAARVAGVPPERVTVHVTLVGGGFGRRLEVDHVGQAVRVAMETGGKPVQLIWPREEDLMHDFYRPAGAAVLRAALDAQGLPVALRIASAGDAITPRWLERGLPAFAGPVDLPDKTASEGLFDLPYQVPHQRIAHAATHSGVPVGYWRSVGHSHNAFFSESFIDELAFEARQDPVAYRLALLRDKPRHQAVLRLAAERAGWDRPPPPGRARGVALHESFGSIVAEVVEVSARQGRPQVHRVVCAIDCGAVVNPGIVAQQMESGVIFGLSAALHGRIDIRGGIVQQRNYPDHPVLTLADTPVIETHIVRSQRAPGGVGEPGTPPVAPALANAWFALTGQRLRRLPLLGAASAPHPGN</sequence>
<dbReference type="Gene3D" id="3.30.365.10">
    <property type="entry name" value="Aldehyde oxidase/xanthine dehydrogenase, molybdopterin binding domain"/>
    <property type="match status" value="4"/>
</dbReference>
<comment type="caution">
    <text evidence="1">The sequence shown here is derived from an EMBL/GenBank/DDBJ whole genome shotgun (WGS) entry which is preliminary data.</text>
</comment>
<dbReference type="GO" id="GO:0016491">
    <property type="term" value="F:oxidoreductase activity"/>
    <property type="evidence" value="ECO:0007669"/>
    <property type="project" value="InterPro"/>
</dbReference>
<gene>
    <name evidence="1" type="ORF">C1702_09000</name>
</gene>
<dbReference type="Proteomes" id="UP000239406">
    <property type="component" value="Unassembled WGS sequence"/>
</dbReference>
<dbReference type="RefSeq" id="WP_104357352.1">
    <property type="nucleotide sequence ID" value="NZ_CALFFA010000040.1"/>
</dbReference>
<reference evidence="1 2" key="1">
    <citation type="submission" date="2018-02" db="EMBL/GenBank/DDBJ databases">
        <title>Reclassifiation of [Polyangium] brachysporum DSM 7029 as Guopingzhaonella breviflexa gen. nov., sp. nov., a member of the family Comamonadaceae.</title>
        <authorList>
            <person name="Tang B."/>
        </authorList>
    </citation>
    <scope>NUCLEOTIDE SEQUENCE [LARGE SCALE GENOMIC DNA]</scope>
    <source>
        <strain evidence="1 2">DSM 15344</strain>
    </source>
</reference>
<dbReference type="InterPro" id="IPR037165">
    <property type="entry name" value="AldOxase/xan_DH_Mopterin-bd_sf"/>
</dbReference>
<dbReference type="InterPro" id="IPR052516">
    <property type="entry name" value="N-heterocyclic_Hydroxylase"/>
</dbReference>
<dbReference type="InterPro" id="IPR000674">
    <property type="entry name" value="Ald_Oxase/Xan_DH_a/b"/>
</dbReference>
<dbReference type="InterPro" id="IPR036856">
    <property type="entry name" value="Ald_Oxase/Xan_DH_a/b_sf"/>
</dbReference>
<dbReference type="EMBL" id="PSNY01000008">
    <property type="protein sequence ID" value="PPE69987.1"/>
    <property type="molecule type" value="Genomic_DNA"/>
</dbReference>
<proteinExistence type="predicted"/>
<keyword evidence="2" id="KW-1185">Reference proteome</keyword>
<dbReference type="Pfam" id="PF02738">
    <property type="entry name" value="MoCoBD_1"/>
    <property type="match status" value="1"/>
</dbReference>
<dbReference type="PIRSF" id="PIRSF036389">
    <property type="entry name" value="IOR_B"/>
    <property type="match status" value="1"/>
</dbReference>
<dbReference type="InterPro" id="IPR046867">
    <property type="entry name" value="AldOxase/xan_DH_MoCoBD2"/>
</dbReference>
<evidence type="ECO:0000313" key="1">
    <source>
        <dbReference type="EMBL" id="PPE69987.1"/>
    </source>
</evidence>
<dbReference type="Pfam" id="PF20256">
    <property type="entry name" value="MoCoBD_2"/>
    <property type="match status" value="2"/>
</dbReference>
<organism evidence="1 2">
    <name type="scientific">Caldimonas thermodepolymerans</name>
    <dbReference type="NCBI Taxonomy" id="215580"/>
    <lineage>
        <taxon>Bacteria</taxon>
        <taxon>Pseudomonadati</taxon>
        <taxon>Pseudomonadota</taxon>
        <taxon>Betaproteobacteria</taxon>
        <taxon>Burkholderiales</taxon>
        <taxon>Sphaerotilaceae</taxon>
        <taxon>Caldimonas</taxon>
    </lineage>
</organism>
<dbReference type="InterPro" id="IPR008274">
    <property type="entry name" value="AldOxase/xan_DH_MoCoBD1"/>
</dbReference>
<dbReference type="SUPFAM" id="SSF54665">
    <property type="entry name" value="CO dehydrogenase molybdoprotein N-domain-like"/>
    <property type="match status" value="1"/>
</dbReference>
<evidence type="ECO:0000313" key="2">
    <source>
        <dbReference type="Proteomes" id="UP000239406"/>
    </source>
</evidence>
<dbReference type="InterPro" id="IPR012368">
    <property type="entry name" value="OxRdtase_Mopterin-bd_su_IorB"/>
</dbReference>
<dbReference type="PANTHER" id="PTHR47495">
    <property type="entry name" value="ALDEHYDE DEHYDROGENASE"/>
    <property type="match status" value="1"/>
</dbReference>
<dbReference type="SUPFAM" id="SSF56003">
    <property type="entry name" value="Molybdenum cofactor-binding domain"/>
    <property type="match status" value="2"/>
</dbReference>
<dbReference type="PANTHER" id="PTHR47495:SF2">
    <property type="entry name" value="ALDEHYDE DEHYDROGENASE"/>
    <property type="match status" value="1"/>
</dbReference>